<proteinExistence type="predicted"/>
<gene>
    <name evidence="1" type="ORF">M8744_07315</name>
</gene>
<reference evidence="1" key="1">
    <citation type="submission" date="2022-06" db="EMBL/GenBank/DDBJ databases">
        <title>Lutimaribacter sp. EGI FJ00013, a novel bacterium isolated from a salt lake sediment enrichment.</title>
        <authorList>
            <person name="Gao L."/>
            <person name="Fang B.-Z."/>
            <person name="Li W.-J."/>
        </authorList>
    </citation>
    <scope>NUCLEOTIDE SEQUENCE</scope>
    <source>
        <strain evidence="1">EGI FJ00013</strain>
    </source>
</reference>
<protein>
    <submittedName>
        <fullName evidence="1">Ion transporter</fullName>
    </submittedName>
</protein>
<dbReference type="Proteomes" id="UP001203036">
    <property type="component" value="Unassembled WGS sequence"/>
</dbReference>
<evidence type="ECO:0000313" key="2">
    <source>
        <dbReference type="Proteomes" id="UP001203036"/>
    </source>
</evidence>
<evidence type="ECO:0000313" key="1">
    <source>
        <dbReference type="EMBL" id="MCM2561948.1"/>
    </source>
</evidence>
<comment type="caution">
    <text evidence="1">The sequence shown here is derived from an EMBL/GenBank/DDBJ whole genome shotgun (WGS) entry which is preliminary data.</text>
</comment>
<name>A0ACC5ZVH4_9RHOB</name>
<accession>A0ACC5ZVH4</accession>
<organism evidence="1 2">
    <name type="scientific">Lutimaribacter degradans</name>
    <dbReference type="NCBI Taxonomy" id="2945989"/>
    <lineage>
        <taxon>Bacteria</taxon>
        <taxon>Pseudomonadati</taxon>
        <taxon>Pseudomonadota</taxon>
        <taxon>Alphaproteobacteria</taxon>
        <taxon>Rhodobacterales</taxon>
        <taxon>Roseobacteraceae</taxon>
        <taxon>Lutimaribacter</taxon>
    </lineage>
</organism>
<sequence>MRARLAEFLETALVRNGIIAVIIFNAVILGFETSDSVMAQAGGLILALDTICLAIFIVEIALKLVAHGRRFFTSGWNLFDFTIVAIALVPAGQGLSVLRALRILRVLRVVSATPRLRRVVEGLFSALPSMGSVFLLTTLVFYIGAVMATKLFGDAFPDWFGTLGRSAYSLFQIMTLESWSMGIVRPVMEVYPAAWTFFVPFILVTTFVVVNLVVGLIVNSMQDAHHQEDVERTDVYRDEVLSRLAAIEAKLNARDDSQG</sequence>
<keyword evidence="2" id="KW-1185">Reference proteome</keyword>
<dbReference type="EMBL" id="JAMQGO010000003">
    <property type="protein sequence ID" value="MCM2561948.1"/>
    <property type="molecule type" value="Genomic_DNA"/>
</dbReference>